<comment type="caution">
    <text evidence="1">The sequence shown here is derived from an EMBL/GenBank/DDBJ whole genome shotgun (WGS) entry which is preliminary data.</text>
</comment>
<keyword evidence="2" id="KW-1185">Reference proteome</keyword>
<dbReference type="RefSeq" id="WP_174511953.1">
    <property type="nucleotide sequence ID" value="NZ_CABFMQ020000074.1"/>
</dbReference>
<reference evidence="1 2" key="1">
    <citation type="submission" date="2019-05" db="EMBL/GenBank/DDBJ databases">
        <authorList>
            <person name="Farhan Ul Haque M."/>
        </authorList>
    </citation>
    <scope>NUCLEOTIDE SEQUENCE [LARGE SCALE GENOMIC DNA]</scope>
    <source>
        <strain evidence="1">2</strain>
    </source>
</reference>
<evidence type="ECO:0000313" key="1">
    <source>
        <dbReference type="EMBL" id="VTZ49684.1"/>
    </source>
</evidence>
<evidence type="ECO:0000313" key="2">
    <source>
        <dbReference type="Proteomes" id="UP000485880"/>
    </source>
</evidence>
<dbReference type="Proteomes" id="UP000485880">
    <property type="component" value="Unassembled WGS sequence"/>
</dbReference>
<proteinExistence type="predicted"/>
<protein>
    <submittedName>
        <fullName evidence="1">DNA primase</fullName>
    </submittedName>
</protein>
<sequence>MVKGGDGSDFPGDCKPLRRLFLGERIETVLSVFLAMRDADDFLLDGAEFRAAVDLGNLCGPTAGRVPHPTLKKADHNAVERRLFVPNNEPKDDPAFPLIPIARSIEDLCLLGDGDSALLHAHGL</sequence>
<name>A0A8B6M4E3_METTU</name>
<organism evidence="1 2">
    <name type="scientific">Methylocella tundrae</name>
    <dbReference type="NCBI Taxonomy" id="227605"/>
    <lineage>
        <taxon>Bacteria</taxon>
        <taxon>Pseudomonadati</taxon>
        <taxon>Pseudomonadota</taxon>
        <taxon>Alphaproteobacteria</taxon>
        <taxon>Hyphomicrobiales</taxon>
        <taxon>Beijerinckiaceae</taxon>
        <taxon>Methylocella</taxon>
    </lineage>
</organism>
<gene>
    <name evidence="1" type="ORF">MPC4_180090</name>
</gene>
<dbReference type="AlphaFoldDB" id="A0A8B6M4E3"/>
<accession>A0A8B6M4E3</accession>
<dbReference type="EMBL" id="CABFMQ020000074">
    <property type="protein sequence ID" value="VTZ49684.1"/>
    <property type="molecule type" value="Genomic_DNA"/>
</dbReference>